<feature type="region of interest" description="Disordered" evidence="12">
    <location>
        <begin position="332"/>
        <end position="359"/>
    </location>
</feature>
<dbReference type="AlphaFoldDB" id="A0A5B7DMS5"/>
<dbReference type="PANTHER" id="PTHR47772">
    <property type="entry name" value="ZINC FINGER PROTEIN 200"/>
    <property type="match status" value="1"/>
</dbReference>
<keyword evidence="6" id="KW-0862">Zinc</keyword>
<name>A0A5B7DMS5_PORTR</name>
<sequence length="390" mass="45810">MYGASSCAVSHQRADPVTYGWLLEPKMVSQKFMDILYQQPDYTNPSTSSSSSNADSNEHAMFQMKRKDDNHMVMPSTSDNFIIDNTILEPLTIIKEDIEDMNKEDEDKKEEENKDMKKEENIKIKEEKEDNYDGLHIFNREIKKNDSNKQMLTSNKPTNDDNKNLLNPCMSPTSHIKDKESLRPPSKRIRREKIIFDPSDTSNPMQKNHKRKIPSEIKDLPCISDKSKQCTEIPIDVLNKYKEQGDRDLHCEYCGKYMQRLDYLRLHLMKHTGETPYKCPHCKNAYRARWRLNQHLRTHTRNLPYHCPYCCYRGNRSDYLSSHINRIHKNLRKEGSKKPKKDNIANDNKESKVDAIKEENFSESELDTIIKKEEEFPLSCLTNEEYTSNS</sequence>
<comment type="similarity">
    <text evidence="2">Belongs to the krueppel C2H2-type zinc-finger protein family.</text>
</comment>
<evidence type="ECO:0000259" key="13">
    <source>
        <dbReference type="PROSITE" id="PS50157"/>
    </source>
</evidence>
<dbReference type="PROSITE" id="PS00028">
    <property type="entry name" value="ZINC_FINGER_C2H2_1"/>
    <property type="match status" value="2"/>
</dbReference>
<dbReference type="GO" id="GO:0003677">
    <property type="term" value="F:DNA binding"/>
    <property type="evidence" value="ECO:0007669"/>
    <property type="project" value="UniProtKB-KW"/>
</dbReference>
<keyword evidence="15" id="KW-1185">Reference proteome</keyword>
<dbReference type="Gene3D" id="3.30.160.60">
    <property type="entry name" value="Classic Zinc Finger"/>
    <property type="match status" value="2"/>
</dbReference>
<organism evidence="14 15">
    <name type="scientific">Portunus trituberculatus</name>
    <name type="common">Swimming crab</name>
    <name type="synonym">Neptunus trituberculatus</name>
    <dbReference type="NCBI Taxonomy" id="210409"/>
    <lineage>
        <taxon>Eukaryota</taxon>
        <taxon>Metazoa</taxon>
        <taxon>Ecdysozoa</taxon>
        <taxon>Arthropoda</taxon>
        <taxon>Crustacea</taxon>
        <taxon>Multicrustacea</taxon>
        <taxon>Malacostraca</taxon>
        <taxon>Eumalacostraca</taxon>
        <taxon>Eucarida</taxon>
        <taxon>Decapoda</taxon>
        <taxon>Pleocyemata</taxon>
        <taxon>Brachyura</taxon>
        <taxon>Eubrachyura</taxon>
        <taxon>Portunoidea</taxon>
        <taxon>Portunidae</taxon>
        <taxon>Portuninae</taxon>
        <taxon>Portunus</taxon>
    </lineage>
</organism>
<evidence type="ECO:0000256" key="3">
    <source>
        <dbReference type="ARBA" id="ARBA00022723"/>
    </source>
</evidence>
<evidence type="ECO:0000256" key="1">
    <source>
        <dbReference type="ARBA" id="ARBA00004123"/>
    </source>
</evidence>
<dbReference type="PROSITE" id="PS50157">
    <property type="entry name" value="ZINC_FINGER_C2H2_2"/>
    <property type="match status" value="2"/>
</dbReference>
<feature type="domain" description="C2H2-type" evidence="13">
    <location>
        <begin position="277"/>
        <end position="304"/>
    </location>
</feature>
<evidence type="ECO:0000256" key="4">
    <source>
        <dbReference type="ARBA" id="ARBA00022737"/>
    </source>
</evidence>
<feature type="compositionally biased region" description="Acidic residues" evidence="12">
    <location>
        <begin position="98"/>
        <end position="109"/>
    </location>
</feature>
<dbReference type="SUPFAM" id="SSF57667">
    <property type="entry name" value="beta-beta-alpha zinc fingers"/>
    <property type="match status" value="2"/>
</dbReference>
<comment type="subcellular location">
    <subcellularLocation>
        <location evidence="1">Nucleus</location>
    </subcellularLocation>
</comment>
<keyword evidence="3" id="KW-0479">Metal-binding</keyword>
<dbReference type="SMART" id="SM00355">
    <property type="entry name" value="ZnF_C2H2"/>
    <property type="match status" value="3"/>
</dbReference>
<dbReference type="GO" id="GO:0005634">
    <property type="term" value="C:nucleus"/>
    <property type="evidence" value="ECO:0007669"/>
    <property type="project" value="UniProtKB-SubCell"/>
</dbReference>
<proteinExistence type="inferred from homology"/>
<keyword evidence="5 11" id="KW-0863">Zinc-finger</keyword>
<dbReference type="FunFam" id="3.30.160.60:FF:001480">
    <property type="entry name" value="Si:cabz01071911.3"/>
    <property type="match status" value="1"/>
</dbReference>
<evidence type="ECO:0000256" key="5">
    <source>
        <dbReference type="ARBA" id="ARBA00022771"/>
    </source>
</evidence>
<dbReference type="Proteomes" id="UP000324222">
    <property type="component" value="Unassembled WGS sequence"/>
</dbReference>
<evidence type="ECO:0000256" key="9">
    <source>
        <dbReference type="ARBA" id="ARBA00023163"/>
    </source>
</evidence>
<dbReference type="GO" id="GO:0008270">
    <property type="term" value="F:zinc ion binding"/>
    <property type="evidence" value="ECO:0007669"/>
    <property type="project" value="UniProtKB-KW"/>
</dbReference>
<protein>
    <submittedName>
        <fullName evidence="14">Chorion transcription factor Cf2</fullName>
    </submittedName>
</protein>
<feature type="compositionally biased region" description="Basic and acidic residues" evidence="12">
    <location>
        <begin position="110"/>
        <end position="119"/>
    </location>
</feature>
<dbReference type="EMBL" id="VSRR010001094">
    <property type="protein sequence ID" value="MPC22495.1"/>
    <property type="molecule type" value="Genomic_DNA"/>
</dbReference>
<feature type="compositionally biased region" description="Polar residues" evidence="12">
    <location>
        <begin position="148"/>
        <end position="157"/>
    </location>
</feature>
<feature type="region of interest" description="Disordered" evidence="12">
    <location>
        <begin position="147"/>
        <end position="185"/>
    </location>
</feature>
<evidence type="ECO:0000256" key="10">
    <source>
        <dbReference type="ARBA" id="ARBA00023242"/>
    </source>
</evidence>
<keyword evidence="10" id="KW-0539">Nucleus</keyword>
<evidence type="ECO:0000256" key="7">
    <source>
        <dbReference type="ARBA" id="ARBA00023015"/>
    </source>
</evidence>
<evidence type="ECO:0000256" key="8">
    <source>
        <dbReference type="ARBA" id="ARBA00023125"/>
    </source>
</evidence>
<dbReference type="InterPro" id="IPR036236">
    <property type="entry name" value="Znf_C2H2_sf"/>
</dbReference>
<keyword evidence="9" id="KW-0804">Transcription</keyword>
<dbReference type="OrthoDB" id="3069995at2759"/>
<gene>
    <name evidence="14" type="primary">Cf2_5</name>
    <name evidence="14" type="ORF">E2C01_015513</name>
</gene>
<dbReference type="InterPro" id="IPR013087">
    <property type="entry name" value="Znf_C2H2_type"/>
</dbReference>
<accession>A0A5B7DMS5</accession>
<evidence type="ECO:0000313" key="14">
    <source>
        <dbReference type="EMBL" id="MPC22495.1"/>
    </source>
</evidence>
<reference evidence="14 15" key="1">
    <citation type="submission" date="2019-05" db="EMBL/GenBank/DDBJ databases">
        <title>Another draft genome of Portunus trituberculatus and its Hox gene families provides insights of decapod evolution.</title>
        <authorList>
            <person name="Jeong J.-H."/>
            <person name="Song I."/>
            <person name="Kim S."/>
            <person name="Choi T."/>
            <person name="Kim D."/>
            <person name="Ryu S."/>
            <person name="Kim W."/>
        </authorList>
    </citation>
    <scope>NUCLEOTIDE SEQUENCE [LARGE SCALE GENOMIC DNA]</scope>
    <source>
        <tissue evidence="14">Muscle</tissue>
    </source>
</reference>
<feature type="region of interest" description="Disordered" evidence="12">
    <location>
        <begin position="98"/>
        <end position="119"/>
    </location>
</feature>
<keyword evidence="4" id="KW-0677">Repeat</keyword>
<evidence type="ECO:0000256" key="6">
    <source>
        <dbReference type="ARBA" id="ARBA00022833"/>
    </source>
</evidence>
<dbReference type="PANTHER" id="PTHR47772:SF13">
    <property type="entry name" value="GASTRULA ZINC FINGER PROTEIN XLCGF49.1-LIKE-RELATED"/>
    <property type="match status" value="1"/>
</dbReference>
<evidence type="ECO:0000256" key="2">
    <source>
        <dbReference type="ARBA" id="ARBA00006991"/>
    </source>
</evidence>
<evidence type="ECO:0000313" key="15">
    <source>
        <dbReference type="Proteomes" id="UP000324222"/>
    </source>
</evidence>
<keyword evidence="8" id="KW-0238">DNA-binding</keyword>
<evidence type="ECO:0000256" key="12">
    <source>
        <dbReference type="SAM" id="MobiDB-lite"/>
    </source>
</evidence>
<keyword evidence="7" id="KW-0805">Transcription regulation</keyword>
<evidence type="ECO:0000256" key="11">
    <source>
        <dbReference type="PROSITE-ProRule" id="PRU00042"/>
    </source>
</evidence>
<comment type="caution">
    <text evidence="14">The sequence shown here is derived from an EMBL/GenBank/DDBJ whole genome shotgun (WGS) entry which is preliminary data.</text>
</comment>
<feature type="domain" description="C2H2-type" evidence="13">
    <location>
        <begin position="249"/>
        <end position="276"/>
    </location>
</feature>
<dbReference type="InterPro" id="IPR050636">
    <property type="entry name" value="C2H2-ZF_domain-containing"/>
</dbReference>